<feature type="chain" id="PRO_5036813906" evidence="1">
    <location>
        <begin position="20"/>
        <end position="1643"/>
    </location>
</feature>
<proteinExistence type="predicted"/>
<comment type="caution">
    <text evidence="2">The sequence shown here is derived from an EMBL/GenBank/DDBJ whole genome shotgun (WGS) entry which is preliminary data.</text>
</comment>
<accession>A0A937D791</accession>
<keyword evidence="3" id="KW-1185">Reference proteome</keyword>
<keyword evidence="1" id="KW-0732">Signal</keyword>
<sequence length="1643" mass="183460">MKNYYLRILTLLLPLITLAGIDGVDTNTPGITTPSKDKDTVLSYTANTEHLSQLQQQLLLKKGVLGVTNTTAKPNVSQKFRAFPKLDAAQLEQQSFMIPLAKRVPEFNTTYLAENFPQNPKVDKLKAKAKAAFDEIKKLQNFAEIITGKELLELPVGLSKKDSTSGNKVELAITEVKFLPKYAEFNAWAKLIIPVKGPNGEPSRELYFGAEGIKLSHDGAIIGDMKLVLLGDQAIPINGDNWLLTLKGDVNLKTGTFGEKSFVEFDCSGLKEISLEGDLRVSRNVLLPIDDQGNYVCGTSTDNQYAKDKEGNLLQDENKNKIIDTNCYVGTSFSIKAKGWNDLLLEVSLPKFEINGFKGWGFHIEQAVLDLSDSRNADNLVFPKEYQDLFPLEEQSLWRGVYAKEVKVWLPQGIERIKSGKKRVSFGAQHLVIDSYGVSGDFYANNILSQDEGAAGKWGFSIDSVGVTLAVNALRRGAIRGDIKVPVMKDPLGYEGWIAPKEYGLKVTLKGEYNTPVFLGHMQLEKNSSVAVKVKDDKVYPYANLTGSLSMAGKIDQDEGTEAAPDSSQKDNKGFSMQGITFQELELQTEPGKRFIQAKQFGYEGDINLMLFPATISDLQMVNRGQDQVGLAFDLKINLDKNGSHATTSLEVLGKLPTDAPVHKWKFHKVKVGGIEIDYEKSGFTLKGSLKVMEDDPIYGNGFSGSLSASFKKLNFTANGKAMFGSKDFRYWFVDIWTERNNNPGKSKLLINSFVGGLSNRMKKVSGNSNGFTPSDAVYEPDENTGLGLRAGVEVGTVNADAFSGKAYLEMEFNTRGGLNRIGFMGEGSFMSKGKKGALTPKRALTGIEKKIQDFATKNAKIVDQLKKHGNFLGLSKEAIPQRDIASQGKIGVYVGIEKDFVNNTFDGEFELYMKTKGVRGGGPDNFAGFAKIHTGPKDWYLHVGTPQRRLSLVFSIGKSVEFEVGGYFMTGNKLPSQLDPHPRVIQILGDDILDNNRKDNQLDAARGFAFGLSFTYRRNYEYLVFFASLEAGVGFDVMHGYFPNAKCRGRSGPVGNDGWYSMGQVYAYLYGAFGVHVDLRFIKGRFLIAEAGLAAMLRGQFPNPAYFEGFVGMYFNILGGLVKGRMRLKIDIGEECILENVGDAVGVPIISDVSPADGNQKIDVFTAPQAVFNYPANTEFVVDTDEGVKTFRLHLKQFTLTSEGKEIEGTLEWNDTNDAVTFFPRKSLPSQKKVTATVEVSFEQKIFQTFVTLTENGKPVTEKREVTFTTDKAPDHIPWGNIAYLYPVPKQKNFHPEEYTTGYVKLKQNQDYLFDNRFAIKGEFRSQTGVIRRTDASYDMQKAIVYFPIPETDLKSDLEFRLLAFPAGQQVPTEIVVEETDITYDDEEGDTSWFDPASGSTETVSASGTATVSNKKASSAKVSNATPKSILDYTFKTSQYATFKEKVRDLKFTNHVTNFIYADVHSMSIEVANYETFDAPDIVGNKHTDSKSLIYAEALLKDSYYKRLVNPMIYKEYPLDGNIIMDRDEKILGVPPVRSFYLGNEYLANYKKNPDSYWVKNRIPFIYNLPYQYKKDMVYLRNRIVNRYVNGNTINRAMYDKYEYLIETPFPALPLGDFRAQLIYRTPGDIYKKGYEIKYKND</sequence>
<dbReference type="Proteomes" id="UP000651057">
    <property type="component" value="Unassembled WGS sequence"/>
</dbReference>
<name>A0A937D791_9FLAO</name>
<dbReference type="RefSeq" id="WP_201923221.1">
    <property type="nucleotide sequence ID" value="NZ_BAABAX010000002.1"/>
</dbReference>
<reference evidence="2" key="1">
    <citation type="submission" date="2021-01" db="EMBL/GenBank/DDBJ databases">
        <authorList>
            <person name="Zhong Y.L."/>
        </authorList>
    </citation>
    <scope>NUCLEOTIDE SEQUENCE</scope>
    <source>
        <strain evidence="2">KCTC 23302</strain>
    </source>
</reference>
<organism evidence="2 3">
    <name type="scientific">Aquimarina mytili</name>
    <dbReference type="NCBI Taxonomy" id="874423"/>
    <lineage>
        <taxon>Bacteria</taxon>
        <taxon>Pseudomonadati</taxon>
        <taxon>Bacteroidota</taxon>
        <taxon>Flavobacteriia</taxon>
        <taxon>Flavobacteriales</taxon>
        <taxon>Flavobacteriaceae</taxon>
        <taxon>Aquimarina</taxon>
    </lineage>
</organism>
<evidence type="ECO:0000313" key="3">
    <source>
        <dbReference type="Proteomes" id="UP000651057"/>
    </source>
</evidence>
<feature type="signal peptide" evidence="1">
    <location>
        <begin position="1"/>
        <end position="19"/>
    </location>
</feature>
<gene>
    <name evidence="2" type="ORF">JJQ60_17175</name>
</gene>
<evidence type="ECO:0000256" key="1">
    <source>
        <dbReference type="SAM" id="SignalP"/>
    </source>
</evidence>
<dbReference type="EMBL" id="JAERQJ010000008">
    <property type="protein sequence ID" value="MBL0685269.1"/>
    <property type="molecule type" value="Genomic_DNA"/>
</dbReference>
<protein>
    <submittedName>
        <fullName evidence="2">Uncharacterized protein</fullName>
    </submittedName>
</protein>
<evidence type="ECO:0000313" key="2">
    <source>
        <dbReference type="EMBL" id="MBL0685269.1"/>
    </source>
</evidence>